<dbReference type="RefSeq" id="WP_062820303.1">
    <property type="nucleotide sequence ID" value="NZ_CP014352.1"/>
</dbReference>
<proteinExistence type="predicted"/>
<evidence type="ECO:0000313" key="1">
    <source>
        <dbReference type="EMBL" id="AMS06463.1"/>
    </source>
</evidence>
<dbReference type="Proteomes" id="UP000075221">
    <property type="component" value="Chromosome"/>
</dbReference>
<dbReference type="EMBL" id="CP014352">
    <property type="protein sequence ID" value="AMS06463.1"/>
    <property type="molecule type" value="Genomic_DNA"/>
</dbReference>
<dbReference type="AlphaFoldDB" id="A0AAC9FCE9"/>
<evidence type="ECO:0000313" key="4">
    <source>
        <dbReference type="Proteomes" id="UP000178666"/>
    </source>
</evidence>
<evidence type="ECO:0000313" key="2">
    <source>
        <dbReference type="EMBL" id="AOZ47910.1"/>
    </source>
</evidence>
<accession>A0AAC9FCE9</accession>
<name>A0AAC9FCE9_9ACTN</name>
<dbReference type="EMBL" id="CP015970">
    <property type="protein sequence ID" value="AOZ47910.1"/>
    <property type="molecule type" value="Genomic_DNA"/>
</dbReference>
<evidence type="ECO:0000313" key="3">
    <source>
        <dbReference type="Proteomes" id="UP000075221"/>
    </source>
</evidence>
<reference evidence="2 4" key="1">
    <citation type="journal article" date="2016" name="Plant Dis.">
        <title>Improved production of propionic acid using genome shuffling.</title>
        <authorList>
            <person name="Luna-Flores C.H."/>
            <person name="Palfreyman R.W."/>
            <person name="Kromer J.O."/>
            <person name="Nielsen L.K."/>
            <person name="Marcellin E."/>
        </authorList>
    </citation>
    <scope>NUCLEOTIDE SEQUENCE [LARGE SCALE GENOMIC DNA]</scope>
    <source>
        <strain evidence="2 4">F3E8</strain>
    </source>
</reference>
<organism evidence="1 3">
    <name type="scientific">Acidipropionibacterium acidipropionici</name>
    <dbReference type="NCBI Taxonomy" id="1748"/>
    <lineage>
        <taxon>Bacteria</taxon>
        <taxon>Bacillati</taxon>
        <taxon>Actinomycetota</taxon>
        <taxon>Actinomycetes</taxon>
        <taxon>Propionibacteriales</taxon>
        <taxon>Propionibacteriaceae</taxon>
        <taxon>Acidipropionibacterium</taxon>
    </lineage>
</organism>
<sequence>MTSDSELERRADLLIKDHWQLIDRLVAIRKEHGLSIEKVAFRMGVLPEYAAVLDRQGPEVDWRLSEIRRYALAVGATTHTIITKEANA</sequence>
<keyword evidence="4" id="KW-1185">Reference proteome</keyword>
<gene>
    <name evidence="2" type="ORF">A8L58_15850</name>
    <name evidence="1" type="ORF">AXH35_14395</name>
</gene>
<protein>
    <submittedName>
        <fullName evidence="1">Uncharacterized protein</fullName>
    </submittedName>
</protein>
<reference evidence="1 3" key="2">
    <citation type="submission" date="2016-02" db="EMBL/GenBank/DDBJ databases">
        <title>Complete Genome Sequence of Propionibacterium acidipropionici ATCC 55737.</title>
        <authorList>
            <person name="Luna Flores C.H."/>
            <person name="Nielsen L.K."/>
            <person name="Marcellin E."/>
        </authorList>
    </citation>
    <scope>NUCLEOTIDE SEQUENCE [LARGE SCALE GENOMIC DNA]</scope>
    <source>
        <strain evidence="1 3">ATCC 55737</strain>
    </source>
</reference>
<dbReference type="Proteomes" id="UP000178666">
    <property type="component" value="Chromosome"/>
</dbReference>